<dbReference type="PANTHER" id="PTHR47271">
    <property type="entry name" value="ARGININE DEIMINASE"/>
    <property type="match status" value="1"/>
</dbReference>
<dbReference type="Gene3D" id="1.10.3930.10">
    <property type="entry name" value="Arginine deiminase"/>
    <property type="match status" value="1"/>
</dbReference>
<sequence length="419" mass="47065">MQTNINSEIGKLEGVIIHPPGSEVENMTPENAERALYSDILNLSIASQEYAQLAQVLEKISKVFTIKELLADILDNNAAKDELLQRICNHECVTGMDEKLARNSSETLANLLIEGVLLERNNLTNYLSNEKFLMRPLHNLFFTRDSAMGMNGNMLIGRMANPVREREAMISEAIFNYHPLFETTTLNPLKPQNGIPFDNKATLEGGDFQVIRDDIYVIGTGMRTTTQGIDFVIENIKQHKNGIHHLIVQELPSQPESFIHLDMVFTNLNTDECMVYEPVVYGLSRYKTIYIRIDNGKVKISEKPNIPEALKQLGIDLKPITCGGKKDPWTQEREQWHSGANFLAFAPGKIIGYERNVNTLEELNNNGYEIIKAVDFIDGKVNVDDYNKCVVSIAGSELARGGGGARCMTMPFKRAAVNW</sequence>
<dbReference type="GO" id="GO:0019546">
    <property type="term" value="P:L-arginine deiminase pathway"/>
    <property type="evidence" value="ECO:0007669"/>
    <property type="project" value="TreeGrafter"/>
</dbReference>
<evidence type="ECO:0000313" key="8">
    <source>
        <dbReference type="Proteomes" id="UP000184050"/>
    </source>
</evidence>
<keyword evidence="4" id="KW-0378">Hydrolase</keyword>
<dbReference type="PRINTS" id="PR01466">
    <property type="entry name" value="ARGDEIMINASE"/>
</dbReference>
<evidence type="ECO:0000256" key="1">
    <source>
        <dbReference type="ARBA" id="ARBA00005213"/>
    </source>
</evidence>
<dbReference type="Gene3D" id="3.75.10.10">
    <property type="entry name" value="L-arginine/glycine Amidinotransferase, Chain A"/>
    <property type="match status" value="1"/>
</dbReference>
<comment type="pathway">
    <text evidence="1">Amino-acid degradation; L-arginine degradation via ADI pathway; carbamoyl phosphate from L-arginine: step 1/2.</text>
</comment>
<evidence type="ECO:0000313" key="7">
    <source>
        <dbReference type="EMBL" id="SHJ81873.1"/>
    </source>
</evidence>
<dbReference type="EMBL" id="FQZE01000032">
    <property type="protein sequence ID" value="SHJ81873.1"/>
    <property type="molecule type" value="Genomic_DNA"/>
</dbReference>
<evidence type="ECO:0000256" key="4">
    <source>
        <dbReference type="ARBA" id="ARBA00022801"/>
    </source>
</evidence>
<keyword evidence="8" id="KW-1185">Reference proteome</keyword>
<evidence type="ECO:0000256" key="2">
    <source>
        <dbReference type="ARBA" id="ARBA00010206"/>
    </source>
</evidence>
<dbReference type="InterPro" id="IPR003876">
    <property type="entry name" value="Arg_deiminase"/>
</dbReference>
<protein>
    <recommendedName>
        <fullName evidence="3">arginine deiminase</fullName>
        <ecNumber evidence="3">3.5.3.6</ecNumber>
    </recommendedName>
</protein>
<comment type="similarity">
    <text evidence="2">Belongs to the arginine deiminase family.</text>
</comment>
<dbReference type="SUPFAM" id="SSF55909">
    <property type="entry name" value="Pentein"/>
    <property type="match status" value="1"/>
</dbReference>
<dbReference type="PANTHER" id="PTHR47271:SF2">
    <property type="entry name" value="ARGININE DEIMINASE"/>
    <property type="match status" value="1"/>
</dbReference>
<dbReference type="AlphaFoldDB" id="A0A1M6MEU4"/>
<gene>
    <name evidence="7" type="ORF">SAMN05444280_13234</name>
</gene>
<dbReference type="Pfam" id="PF02274">
    <property type="entry name" value="ADI"/>
    <property type="match status" value="1"/>
</dbReference>
<organism evidence="7 8">
    <name type="scientific">Tangfeifania diversioriginum</name>
    <dbReference type="NCBI Taxonomy" id="1168035"/>
    <lineage>
        <taxon>Bacteria</taxon>
        <taxon>Pseudomonadati</taxon>
        <taxon>Bacteroidota</taxon>
        <taxon>Bacteroidia</taxon>
        <taxon>Marinilabiliales</taxon>
        <taxon>Prolixibacteraceae</taxon>
        <taxon>Tangfeifania</taxon>
    </lineage>
</organism>
<evidence type="ECO:0000256" key="3">
    <source>
        <dbReference type="ARBA" id="ARBA00012171"/>
    </source>
</evidence>
<dbReference type="GO" id="GO:0016990">
    <property type="term" value="F:arginine deiminase activity"/>
    <property type="evidence" value="ECO:0007669"/>
    <property type="project" value="UniProtKB-EC"/>
</dbReference>
<proteinExistence type="inferred from homology"/>
<dbReference type="OrthoDB" id="9807502at2"/>
<dbReference type="PIRSF" id="PIRSF006356">
    <property type="entry name" value="Arg_deiminase"/>
    <property type="match status" value="1"/>
</dbReference>
<evidence type="ECO:0000256" key="6">
    <source>
        <dbReference type="PIRSR" id="PIRSR006356-1"/>
    </source>
</evidence>
<evidence type="ECO:0000256" key="5">
    <source>
        <dbReference type="ARBA" id="ARBA00049429"/>
    </source>
</evidence>
<feature type="active site" description="Amidino-cysteine intermediate" evidence="6">
    <location>
        <position position="407"/>
    </location>
</feature>
<accession>A0A1M6MEU4</accession>
<dbReference type="RefSeq" id="WP_073172425.1">
    <property type="nucleotide sequence ID" value="NZ_FQZE01000032.1"/>
</dbReference>
<name>A0A1M6MEU4_9BACT</name>
<dbReference type="EC" id="3.5.3.6" evidence="3"/>
<dbReference type="STRING" id="1168035.SAMN05444280_13234"/>
<dbReference type="Proteomes" id="UP000184050">
    <property type="component" value="Unassembled WGS sequence"/>
</dbReference>
<reference evidence="7 8" key="1">
    <citation type="submission" date="2016-11" db="EMBL/GenBank/DDBJ databases">
        <authorList>
            <person name="Jaros S."/>
            <person name="Januszkiewicz K."/>
            <person name="Wedrychowicz H."/>
        </authorList>
    </citation>
    <scope>NUCLEOTIDE SEQUENCE [LARGE SCALE GENOMIC DNA]</scope>
    <source>
        <strain evidence="7 8">DSM 27063</strain>
    </source>
</reference>
<comment type="catalytic activity">
    <reaction evidence="5">
        <text>L-arginine + H2O = L-citrulline + NH4(+)</text>
        <dbReference type="Rhea" id="RHEA:19597"/>
        <dbReference type="ChEBI" id="CHEBI:15377"/>
        <dbReference type="ChEBI" id="CHEBI:28938"/>
        <dbReference type="ChEBI" id="CHEBI:32682"/>
        <dbReference type="ChEBI" id="CHEBI:57743"/>
        <dbReference type="EC" id="3.5.3.6"/>
    </reaction>
</comment>